<keyword evidence="1" id="KW-1133">Transmembrane helix</keyword>
<dbReference type="SUPFAM" id="SSF48317">
    <property type="entry name" value="Acid phosphatase/Vanadium-dependent haloperoxidase"/>
    <property type="match status" value="1"/>
</dbReference>
<feature type="transmembrane region" description="Helical" evidence="1">
    <location>
        <begin position="85"/>
        <end position="105"/>
    </location>
</feature>
<protein>
    <submittedName>
        <fullName evidence="3">Phosphatase PAP2 family protein</fullName>
    </submittedName>
</protein>
<feature type="transmembrane region" description="Helical" evidence="1">
    <location>
        <begin position="232"/>
        <end position="250"/>
    </location>
</feature>
<feature type="transmembrane region" description="Helical" evidence="1">
    <location>
        <begin position="112"/>
        <end position="130"/>
    </location>
</feature>
<proteinExistence type="predicted"/>
<evidence type="ECO:0000313" key="3">
    <source>
        <dbReference type="EMBL" id="TFH67504.1"/>
    </source>
</evidence>
<feature type="transmembrane region" description="Helical" evidence="1">
    <location>
        <begin position="27"/>
        <end position="45"/>
    </location>
</feature>
<sequence>MTLQTDSAVPLASGVGPRQKDRHQLNYPLLIGVPLLALVIAVFVIELADIDRQLASLIYQWGDNSWYWRRHPVTSRWIHDHGRHLVTALTVISLALLASSFLFADIRPGRRVFTYLLLAPTASTLLIQTLKHRTMMDCPYNIDLFGGSNAYFTLWQARPLGNIDHYCFPAGHASAGYCWVALFFVLHYLPAQWRSRYRWIKPRYGLLFGLLLGLLFGIGQQLRGAHFLSHDLWTATLCWGVSAFLAYFLLERTEQKKFDF</sequence>
<dbReference type="OrthoDB" id="7348799at2"/>
<organism evidence="3 4">
    <name type="scientific">Gammaproteobacteria bacterium LSUCC0057</name>
    <dbReference type="NCBI Taxonomy" id="2559237"/>
    <lineage>
        <taxon>Bacteria</taxon>
        <taxon>Pseudomonadati</taxon>
        <taxon>Pseudomonadota</taxon>
        <taxon>Gammaproteobacteria</taxon>
        <taxon>Cellvibrionales</taxon>
        <taxon>Porticoccaceae</taxon>
        <taxon>SAR92 clade</taxon>
    </lineage>
</organism>
<evidence type="ECO:0000259" key="2">
    <source>
        <dbReference type="Pfam" id="PF01569"/>
    </source>
</evidence>
<name>A0A4Y8UI61_9GAMM</name>
<dbReference type="InterPro" id="IPR036938">
    <property type="entry name" value="PAP2/HPO_sf"/>
</dbReference>
<accession>A0A4Y8UI61</accession>
<feature type="domain" description="Phosphatidic acid phosphatase type 2/haloperoxidase" evidence="2">
    <location>
        <begin position="115"/>
        <end position="252"/>
    </location>
</feature>
<comment type="caution">
    <text evidence="3">The sequence shown here is derived from an EMBL/GenBank/DDBJ whole genome shotgun (WGS) entry which is preliminary data.</text>
</comment>
<feature type="transmembrane region" description="Helical" evidence="1">
    <location>
        <begin position="174"/>
        <end position="191"/>
    </location>
</feature>
<keyword evidence="4" id="KW-1185">Reference proteome</keyword>
<keyword evidence="1" id="KW-0472">Membrane</keyword>
<evidence type="ECO:0000256" key="1">
    <source>
        <dbReference type="SAM" id="Phobius"/>
    </source>
</evidence>
<keyword evidence="1" id="KW-0812">Transmembrane</keyword>
<dbReference type="EMBL" id="SPIA01000003">
    <property type="protein sequence ID" value="TFH67504.1"/>
    <property type="molecule type" value="Genomic_DNA"/>
</dbReference>
<dbReference type="Proteomes" id="UP000298133">
    <property type="component" value="Unassembled WGS sequence"/>
</dbReference>
<dbReference type="CDD" id="cd03396">
    <property type="entry name" value="PAP2_like_6"/>
    <property type="match status" value="1"/>
</dbReference>
<dbReference type="AlphaFoldDB" id="A0A4Y8UI61"/>
<feature type="transmembrane region" description="Helical" evidence="1">
    <location>
        <begin position="203"/>
        <end position="220"/>
    </location>
</feature>
<gene>
    <name evidence="3" type="ORF">E3W66_08435</name>
</gene>
<evidence type="ECO:0000313" key="4">
    <source>
        <dbReference type="Proteomes" id="UP000298133"/>
    </source>
</evidence>
<dbReference type="InterPro" id="IPR000326">
    <property type="entry name" value="PAP2/HPO"/>
</dbReference>
<reference evidence="3 4" key="1">
    <citation type="submission" date="2019-03" db="EMBL/GenBank/DDBJ databases">
        <title>Draft genome of Gammaproteobacteria bacterium LSUCC0057, a member of the SAR92 clade.</title>
        <authorList>
            <person name="Lanclos V.C."/>
            <person name="Doiron C."/>
            <person name="Henson M.W."/>
            <person name="Thrash J.C."/>
        </authorList>
    </citation>
    <scope>NUCLEOTIDE SEQUENCE [LARGE SCALE GENOMIC DNA]</scope>
    <source>
        <strain evidence="3 4">LSUCC0057</strain>
    </source>
</reference>
<dbReference type="Pfam" id="PF01569">
    <property type="entry name" value="PAP2"/>
    <property type="match status" value="1"/>
</dbReference>